<evidence type="ECO:0000256" key="9">
    <source>
        <dbReference type="SAM" id="Phobius"/>
    </source>
</evidence>
<keyword evidence="5 9" id="KW-0812">Transmembrane</keyword>
<feature type="transmembrane region" description="Helical" evidence="9">
    <location>
        <begin position="41"/>
        <end position="63"/>
    </location>
</feature>
<gene>
    <name evidence="10" type="ORF">LF65_04155</name>
</gene>
<evidence type="ECO:0000256" key="8">
    <source>
        <dbReference type="ARBA" id="ARBA00023136"/>
    </source>
</evidence>
<organism evidence="10 11">
    <name type="scientific">Clostridium beijerinckii</name>
    <name type="common">Clostridium MP</name>
    <dbReference type="NCBI Taxonomy" id="1520"/>
    <lineage>
        <taxon>Bacteria</taxon>
        <taxon>Bacillati</taxon>
        <taxon>Bacillota</taxon>
        <taxon>Clostridia</taxon>
        <taxon>Eubacteriales</taxon>
        <taxon>Clostridiaceae</taxon>
        <taxon>Clostridium</taxon>
    </lineage>
</organism>
<reference evidence="11" key="1">
    <citation type="submission" date="2014-12" db="EMBL/GenBank/DDBJ databases">
        <title>Genome sequence of Clostridium beijerinckii strain 59B.</title>
        <authorList>
            <person name="Little G.T."/>
            <person name="Minton N.P."/>
        </authorList>
    </citation>
    <scope>NUCLEOTIDE SEQUENCE [LARGE SCALE GENOMIC DNA]</scope>
    <source>
        <strain evidence="11">59B</strain>
    </source>
</reference>
<keyword evidence="7 9" id="KW-1133">Transmembrane helix</keyword>
<feature type="transmembrane region" description="Helical" evidence="9">
    <location>
        <begin position="252"/>
        <end position="272"/>
    </location>
</feature>
<sequence>MRILKTIKRVPGGLMMVPLILAAVINTFTPDIMKIGSFTTALFSAQGSATIIGICLFCLGTNFKIRDIKECFKRGSVLLAAKVLSGAIIGIILNAYFGFDGILGISTIAIVGAATNSNNNLYLTLVSEYGDEKDLAAQNILNFNTGAFFTLIILGIGGKANISIISFISVMGPFLVGMLIGNIDEEIGAFFKPGITMIIPLMGFCIGASINLQNVVKAGLGGLLLGLIVLIGTGIPLVVIDKVINKRTGYAGAALSSVAGNAIATPSALALLDNRFQIYVESATTQIAAAVIITIILTPLFTMYVNKNWR</sequence>
<dbReference type="RefSeq" id="WP_041898611.1">
    <property type="nucleotide sequence ID" value="NZ_CP010086.2"/>
</dbReference>
<protein>
    <submittedName>
        <fullName evidence="10">2-keto-3-deoxygluconate permease</fullName>
    </submittedName>
</protein>
<keyword evidence="2" id="KW-0813">Transport</keyword>
<name>A0A0B5QR11_CLOBE</name>
<evidence type="ECO:0000256" key="3">
    <source>
        <dbReference type="ARBA" id="ARBA00022475"/>
    </source>
</evidence>
<evidence type="ECO:0000256" key="6">
    <source>
        <dbReference type="ARBA" id="ARBA00022847"/>
    </source>
</evidence>
<feature type="transmembrane region" description="Helical" evidence="9">
    <location>
        <begin position="135"/>
        <end position="156"/>
    </location>
</feature>
<dbReference type="KEGG" id="cbei:LF65_04155"/>
<keyword evidence="8 9" id="KW-0472">Membrane</keyword>
<proteinExistence type="inferred from homology"/>
<keyword evidence="6" id="KW-0769">Symport</keyword>
<dbReference type="InterPro" id="IPR004684">
    <property type="entry name" value="2keto-3dGluconate_permease"/>
</dbReference>
<evidence type="ECO:0000256" key="1">
    <source>
        <dbReference type="ARBA" id="ARBA00006430"/>
    </source>
</evidence>
<accession>A0A0B5QR11</accession>
<feature type="transmembrane region" description="Helical" evidence="9">
    <location>
        <begin position="162"/>
        <end position="183"/>
    </location>
</feature>
<dbReference type="GO" id="GO:0015649">
    <property type="term" value="F:2-keto-3-deoxygluconate:proton symporter activity"/>
    <property type="evidence" value="ECO:0007669"/>
    <property type="project" value="InterPro"/>
</dbReference>
<feature type="transmembrane region" description="Helical" evidence="9">
    <location>
        <begin position="12"/>
        <end position="29"/>
    </location>
</feature>
<evidence type="ECO:0000256" key="2">
    <source>
        <dbReference type="ARBA" id="ARBA00022448"/>
    </source>
</evidence>
<dbReference type="AlphaFoldDB" id="A0A0B5QR11"/>
<evidence type="ECO:0000256" key="5">
    <source>
        <dbReference type="ARBA" id="ARBA00022692"/>
    </source>
</evidence>
<dbReference type="GO" id="GO:0016020">
    <property type="term" value="C:membrane"/>
    <property type="evidence" value="ECO:0007669"/>
    <property type="project" value="InterPro"/>
</dbReference>
<dbReference type="STRING" id="1520.LF65_04155"/>
<dbReference type="Proteomes" id="UP000031866">
    <property type="component" value="Chromosome"/>
</dbReference>
<feature type="transmembrane region" description="Helical" evidence="9">
    <location>
        <begin position="218"/>
        <end position="240"/>
    </location>
</feature>
<evidence type="ECO:0000256" key="4">
    <source>
        <dbReference type="ARBA" id="ARBA00022597"/>
    </source>
</evidence>
<keyword evidence="3" id="KW-1003">Cell membrane</keyword>
<dbReference type="Pfam" id="PF03812">
    <property type="entry name" value="KdgT"/>
    <property type="match status" value="1"/>
</dbReference>
<feature type="transmembrane region" description="Helical" evidence="9">
    <location>
        <begin position="102"/>
        <end position="123"/>
    </location>
</feature>
<keyword evidence="4" id="KW-0762">Sugar transport</keyword>
<feature type="transmembrane region" description="Helical" evidence="9">
    <location>
        <begin position="284"/>
        <end position="305"/>
    </location>
</feature>
<dbReference type="OrthoDB" id="2833at2"/>
<evidence type="ECO:0000313" key="10">
    <source>
        <dbReference type="EMBL" id="AJH00697.1"/>
    </source>
</evidence>
<feature type="transmembrane region" description="Helical" evidence="9">
    <location>
        <begin position="75"/>
        <end position="96"/>
    </location>
</feature>
<evidence type="ECO:0000256" key="7">
    <source>
        <dbReference type="ARBA" id="ARBA00022989"/>
    </source>
</evidence>
<comment type="similarity">
    <text evidence="1">Belongs to the KdgT transporter family.</text>
</comment>
<feature type="transmembrane region" description="Helical" evidence="9">
    <location>
        <begin position="195"/>
        <end position="212"/>
    </location>
</feature>
<evidence type="ECO:0000313" key="11">
    <source>
        <dbReference type="Proteomes" id="UP000031866"/>
    </source>
</evidence>
<dbReference type="EMBL" id="CP010086">
    <property type="protein sequence ID" value="AJH00697.1"/>
    <property type="molecule type" value="Genomic_DNA"/>
</dbReference>